<evidence type="ECO:0000313" key="2">
    <source>
        <dbReference type="EMBL" id="MPC86362.1"/>
    </source>
</evidence>
<protein>
    <submittedName>
        <fullName evidence="2">Uncharacterized protein</fullName>
    </submittedName>
</protein>
<name>A0A5B7IR98_PORTR</name>
<dbReference type="EMBL" id="VSRR010071223">
    <property type="protein sequence ID" value="MPC86362.1"/>
    <property type="molecule type" value="Genomic_DNA"/>
</dbReference>
<proteinExistence type="predicted"/>
<evidence type="ECO:0000256" key="1">
    <source>
        <dbReference type="SAM" id="MobiDB-lite"/>
    </source>
</evidence>
<reference evidence="2 3" key="1">
    <citation type="submission" date="2019-05" db="EMBL/GenBank/DDBJ databases">
        <title>Another draft genome of Portunus trituberculatus and its Hox gene families provides insights of decapod evolution.</title>
        <authorList>
            <person name="Jeong J.-H."/>
            <person name="Song I."/>
            <person name="Kim S."/>
            <person name="Choi T."/>
            <person name="Kim D."/>
            <person name="Ryu S."/>
            <person name="Kim W."/>
        </authorList>
    </citation>
    <scope>NUCLEOTIDE SEQUENCE [LARGE SCALE GENOMIC DNA]</scope>
    <source>
        <tissue evidence="2">Muscle</tissue>
    </source>
</reference>
<keyword evidence="3" id="KW-1185">Reference proteome</keyword>
<dbReference type="Proteomes" id="UP000324222">
    <property type="component" value="Unassembled WGS sequence"/>
</dbReference>
<dbReference type="AlphaFoldDB" id="A0A5B7IR98"/>
<organism evidence="2 3">
    <name type="scientific">Portunus trituberculatus</name>
    <name type="common">Swimming crab</name>
    <name type="synonym">Neptunus trituberculatus</name>
    <dbReference type="NCBI Taxonomy" id="210409"/>
    <lineage>
        <taxon>Eukaryota</taxon>
        <taxon>Metazoa</taxon>
        <taxon>Ecdysozoa</taxon>
        <taxon>Arthropoda</taxon>
        <taxon>Crustacea</taxon>
        <taxon>Multicrustacea</taxon>
        <taxon>Malacostraca</taxon>
        <taxon>Eumalacostraca</taxon>
        <taxon>Eucarida</taxon>
        <taxon>Decapoda</taxon>
        <taxon>Pleocyemata</taxon>
        <taxon>Brachyura</taxon>
        <taxon>Eubrachyura</taxon>
        <taxon>Portunoidea</taxon>
        <taxon>Portunidae</taxon>
        <taxon>Portuninae</taxon>
        <taxon>Portunus</taxon>
    </lineage>
</organism>
<feature type="region of interest" description="Disordered" evidence="1">
    <location>
        <begin position="1"/>
        <end position="32"/>
    </location>
</feature>
<evidence type="ECO:0000313" key="3">
    <source>
        <dbReference type="Proteomes" id="UP000324222"/>
    </source>
</evidence>
<feature type="compositionally biased region" description="Acidic residues" evidence="1">
    <location>
        <begin position="1"/>
        <end position="27"/>
    </location>
</feature>
<sequence length="148" mass="16349">MEAETEEEKSELAEEEQEEEEEEEEEAAAARAHALSFPETLAAATRYKYSIANSDNSVAGGGIQKSGEGNLVLAGRCVTFTILPLSWRGAAHNEQLQHGIEAPAAGPVVGVSLMKNFLFGFILYRMSSEVKADGEMRWEKKLYYVYIQ</sequence>
<accession>A0A5B7IR98</accession>
<comment type="caution">
    <text evidence="2">The sequence shown here is derived from an EMBL/GenBank/DDBJ whole genome shotgun (WGS) entry which is preliminary data.</text>
</comment>
<gene>
    <name evidence="2" type="ORF">E2C01_081187</name>
</gene>